<feature type="domain" description="Periplasmic copper-binding protein NosD beta helix" evidence="1">
    <location>
        <begin position="1"/>
        <end position="45"/>
    </location>
</feature>
<evidence type="ECO:0000259" key="1">
    <source>
        <dbReference type="Pfam" id="PF05048"/>
    </source>
</evidence>
<dbReference type="EMBL" id="QURN01000013">
    <property type="protein sequence ID" value="RFC65791.1"/>
    <property type="molecule type" value="Genomic_DNA"/>
</dbReference>
<sequence length="121" mass="13320">IHFTAGSEGNTMTGNAFIDNRNQVKYVGTRYLDWSVNGRGNYWSDNPAFDLDGDGIGDNAYRPNDLMDKVLWTSPQAKILTSSPAVQIIRWAQVQFPALLPGGVVDSHPLMAPARQKDGLQ</sequence>
<gene>
    <name evidence="2" type="ORF">DY251_15850</name>
</gene>
<dbReference type="InterPro" id="IPR011050">
    <property type="entry name" value="Pectin_lyase_fold/virulence"/>
</dbReference>
<dbReference type="Pfam" id="PF05048">
    <property type="entry name" value="NosD"/>
    <property type="match status" value="1"/>
</dbReference>
<dbReference type="AlphaFoldDB" id="A0A371X9B5"/>
<dbReference type="SUPFAM" id="SSF51126">
    <property type="entry name" value="Pectin lyase-like"/>
    <property type="match status" value="1"/>
</dbReference>
<dbReference type="RefSeq" id="WP_281004474.1">
    <property type="nucleotide sequence ID" value="NZ_QURN01000013.1"/>
</dbReference>
<feature type="non-terminal residue" evidence="2">
    <location>
        <position position="1"/>
    </location>
</feature>
<dbReference type="InterPro" id="IPR007742">
    <property type="entry name" value="NosD_dom"/>
</dbReference>
<name>A0A371X9B5_9HYPH</name>
<evidence type="ECO:0000313" key="2">
    <source>
        <dbReference type="EMBL" id="RFC65791.1"/>
    </source>
</evidence>
<evidence type="ECO:0000313" key="3">
    <source>
        <dbReference type="Proteomes" id="UP000262379"/>
    </source>
</evidence>
<comment type="caution">
    <text evidence="2">The sequence shown here is derived from an EMBL/GenBank/DDBJ whole genome shotgun (WGS) entry which is preliminary data.</text>
</comment>
<proteinExistence type="predicted"/>
<dbReference type="Proteomes" id="UP000262379">
    <property type="component" value="Unassembled WGS sequence"/>
</dbReference>
<keyword evidence="3" id="KW-1185">Reference proteome</keyword>
<accession>A0A371X9B5</accession>
<protein>
    <submittedName>
        <fullName evidence="2">Nitrous oxide reductase family maturation protein NosD</fullName>
    </submittedName>
</protein>
<organism evidence="2 3">
    <name type="scientific">Mesorhizobium denitrificans</name>
    <dbReference type="NCBI Taxonomy" id="2294114"/>
    <lineage>
        <taxon>Bacteria</taxon>
        <taxon>Pseudomonadati</taxon>
        <taxon>Pseudomonadota</taxon>
        <taxon>Alphaproteobacteria</taxon>
        <taxon>Hyphomicrobiales</taxon>
        <taxon>Phyllobacteriaceae</taxon>
        <taxon>Mesorhizobium</taxon>
    </lineage>
</organism>
<reference evidence="3" key="1">
    <citation type="submission" date="2018-08" db="EMBL/GenBank/DDBJ databases">
        <authorList>
            <person name="Im W.T."/>
        </authorList>
    </citation>
    <scope>NUCLEOTIDE SEQUENCE [LARGE SCALE GENOMIC DNA]</scope>
    <source>
        <strain evidence="3">LA-28</strain>
    </source>
</reference>